<name>A0ABP5XL24_9ACTN</name>
<proteinExistence type="predicted"/>
<gene>
    <name evidence="2" type="ORF">GCM10010405_49250</name>
</gene>
<feature type="region of interest" description="Disordered" evidence="1">
    <location>
        <begin position="1"/>
        <end position="22"/>
    </location>
</feature>
<evidence type="ECO:0000256" key="1">
    <source>
        <dbReference type="SAM" id="MobiDB-lite"/>
    </source>
</evidence>
<evidence type="ECO:0000313" key="3">
    <source>
        <dbReference type="Proteomes" id="UP001501638"/>
    </source>
</evidence>
<dbReference type="Proteomes" id="UP001501638">
    <property type="component" value="Unassembled WGS sequence"/>
</dbReference>
<protein>
    <submittedName>
        <fullName evidence="2">Uncharacterized protein</fullName>
    </submittedName>
</protein>
<evidence type="ECO:0000313" key="2">
    <source>
        <dbReference type="EMBL" id="GAA2459136.1"/>
    </source>
</evidence>
<accession>A0ABP5XL24</accession>
<keyword evidence="3" id="KW-1185">Reference proteome</keyword>
<sequence>MCGSASTAWRGVGSRDGSMSNRWADLGRVSGASGEAADRVVVVPPVPWHVPAEGAERPLDGGAFGLGGRGAPRRVRVRAGGYEPSVSRPPGWRWRQIQKTAQERIAQPASTR</sequence>
<organism evidence="2 3">
    <name type="scientific">Streptomyces macrosporus</name>
    <dbReference type="NCBI Taxonomy" id="44032"/>
    <lineage>
        <taxon>Bacteria</taxon>
        <taxon>Bacillati</taxon>
        <taxon>Actinomycetota</taxon>
        <taxon>Actinomycetes</taxon>
        <taxon>Kitasatosporales</taxon>
        <taxon>Streptomycetaceae</taxon>
        <taxon>Streptomyces</taxon>
    </lineage>
</organism>
<reference evidence="3" key="1">
    <citation type="journal article" date="2019" name="Int. J. Syst. Evol. Microbiol.">
        <title>The Global Catalogue of Microorganisms (GCM) 10K type strain sequencing project: providing services to taxonomists for standard genome sequencing and annotation.</title>
        <authorList>
            <consortium name="The Broad Institute Genomics Platform"/>
            <consortium name="The Broad Institute Genome Sequencing Center for Infectious Disease"/>
            <person name="Wu L."/>
            <person name="Ma J."/>
        </authorList>
    </citation>
    <scope>NUCLEOTIDE SEQUENCE [LARGE SCALE GENOMIC DNA]</scope>
    <source>
        <strain evidence="3">JCM 6305</strain>
    </source>
</reference>
<dbReference type="EMBL" id="BAAASZ010000034">
    <property type="protein sequence ID" value="GAA2459136.1"/>
    <property type="molecule type" value="Genomic_DNA"/>
</dbReference>
<comment type="caution">
    <text evidence="2">The sequence shown here is derived from an EMBL/GenBank/DDBJ whole genome shotgun (WGS) entry which is preliminary data.</text>
</comment>